<dbReference type="InterPro" id="IPR045334">
    <property type="entry name" value="INTS3"/>
</dbReference>
<accession>A0A2I0KE63</accession>
<dbReference type="PANTHER" id="PTHR13587:SF7">
    <property type="entry name" value="INTEGRATOR COMPLEX SUBUNIT 3"/>
    <property type="match status" value="1"/>
</dbReference>
<dbReference type="EMBL" id="PGOL01000657">
    <property type="protein sequence ID" value="PKI66807.1"/>
    <property type="molecule type" value="Genomic_DNA"/>
</dbReference>
<evidence type="ECO:0000313" key="2">
    <source>
        <dbReference type="EMBL" id="PKI66807.1"/>
    </source>
</evidence>
<dbReference type="GO" id="GO:0005737">
    <property type="term" value="C:cytoplasm"/>
    <property type="evidence" value="ECO:0007669"/>
    <property type="project" value="TreeGrafter"/>
</dbReference>
<proteinExistence type="predicted"/>
<evidence type="ECO:0000313" key="3">
    <source>
        <dbReference type="Proteomes" id="UP000233551"/>
    </source>
</evidence>
<dbReference type="STRING" id="22663.A0A2I0KE63"/>
<gene>
    <name evidence="2" type="ORF">CRG98_012813</name>
</gene>
<protein>
    <recommendedName>
        <fullName evidence="1">Integrator complex subunit 3 N-terminal domain-containing protein</fullName>
    </recommendedName>
</protein>
<feature type="domain" description="Integrator complex subunit 3 N-terminal" evidence="1">
    <location>
        <begin position="181"/>
        <end position="365"/>
    </location>
</feature>
<comment type="caution">
    <text evidence="2">The sequence shown here is derived from an EMBL/GenBank/DDBJ whole genome shotgun (WGS) entry which is preliminary data.</text>
</comment>
<sequence>MGVVFRLISASMAPQQPTKQRTNWSSLSDKPSPFWNTTSSRPPFPLTIPTPDEYQALNRAILYGILTEPHHAKPHIKHLHAVVSDGYAFFVNLLVRVANELLEKLVDSARNQLLRVTGEMVFRLREEPMVLTGGLYVFLRLLADHYRVTSRNAKLEALARLETEFCVKMLREQFHLCLKIPPLMETHLRFLLTLVKLRVQKRHQAWFASKYLFSPNRETLICDSVRFICCGHYPTKEIIQSDVIPRWAVIGWLLKSCRKNYVEANAKLALFYDWLFFNERADEVMNIEPAMLLMVHSVPKYVEITNSLLEFLFLLVDSCDVEHKEMITRGVLSSFSNLVRKGVVIHSLDVLTCSGVIFPPLRERLDRTRIDDIGRLIQNLGEAIKKSNEVEAMQNTICRANEAMTEQEARQILLCFRGDCLRRDTGTTVTRLTLPFPSACFYHPSLDSGTQGIGLEARAGTACEILFGPSGDMSKDPGSPVVFHTPTSLSLCLRMG</sequence>
<dbReference type="Proteomes" id="UP000233551">
    <property type="component" value="Unassembled WGS sequence"/>
</dbReference>
<name>A0A2I0KE63_PUNGR</name>
<dbReference type="AlphaFoldDB" id="A0A2I0KE63"/>
<dbReference type="PANTHER" id="PTHR13587">
    <property type="entry name" value="INTEGRATOR COMPLEX SUBUNIT 3"/>
    <property type="match status" value="1"/>
</dbReference>
<dbReference type="InterPro" id="IPR019333">
    <property type="entry name" value="INTS3_N"/>
</dbReference>
<organism evidence="2 3">
    <name type="scientific">Punica granatum</name>
    <name type="common">Pomegranate</name>
    <dbReference type="NCBI Taxonomy" id="22663"/>
    <lineage>
        <taxon>Eukaryota</taxon>
        <taxon>Viridiplantae</taxon>
        <taxon>Streptophyta</taxon>
        <taxon>Embryophyta</taxon>
        <taxon>Tracheophyta</taxon>
        <taxon>Spermatophyta</taxon>
        <taxon>Magnoliopsida</taxon>
        <taxon>eudicotyledons</taxon>
        <taxon>Gunneridae</taxon>
        <taxon>Pentapetalae</taxon>
        <taxon>rosids</taxon>
        <taxon>malvids</taxon>
        <taxon>Myrtales</taxon>
        <taxon>Lythraceae</taxon>
        <taxon>Punica</taxon>
    </lineage>
</organism>
<dbReference type="Pfam" id="PF10189">
    <property type="entry name" value="Ints3_N"/>
    <property type="match status" value="3"/>
</dbReference>
<keyword evidence="3" id="KW-1185">Reference proteome</keyword>
<reference evidence="2 3" key="1">
    <citation type="submission" date="2017-11" db="EMBL/GenBank/DDBJ databases">
        <title>De-novo sequencing of pomegranate (Punica granatum L.) genome.</title>
        <authorList>
            <person name="Akparov Z."/>
            <person name="Amiraslanov A."/>
            <person name="Hajiyeva S."/>
            <person name="Abbasov M."/>
            <person name="Kaur K."/>
            <person name="Hamwieh A."/>
            <person name="Solovyev V."/>
            <person name="Salamov A."/>
            <person name="Braich B."/>
            <person name="Kosarev P."/>
            <person name="Mahmoud A."/>
            <person name="Hajiyev E."/>
            <person name="Babayeva S."/>
            <person name="Izzatullayeva V."/>
            <person name="Mammadov A."/>
            <person name="Mammadov A."/>
            <person name="Sharifova S."/>
            <person name="Ojaghi J."/>
            <person name="Eynullazada K."/>
            <person name="Bayramov B."/>
            <person name="Abdulazimova A."/>
            <person name="Shahmuradov I."/>
        </authorList>
    </citation>
    <scope>NUCLEOTIDE SEQUENCE [LARGE SCALE GENOMIC DNA]</scope>
    <source>
        <strain evidence="3">cv. AG2017</strain>
        <tissue evidence="2">Leaf</tissue>
    </source>
</reference>
<feature type="domain" description="Integrator complex subunit 3 N-terminal" evidence="1">
    <location>
        <begin position="53"/>
        <end position="121"/>
    </location>
</feature>
<evidence type="ECO:0000259" key="1">
    <source>
        <dbReference type="Pfam" id="PF10189"/>
    </source>
</evidence>
<feature type="domain" description="Integrator complex subunit 3 N-terminal" evidence="1">
    <location>
        <begin position="124"/>
        <end position="180"/>
    </location>
</feature>